<dbReference type="Proteomes" id="UP000239895">
    <property type="component" value="Unassembled WGS sequence"/>
</dbReference>
<comment type="caution">
    <text evidence="1">The sequence shown here is derived from an EMBL/GenBank/DDBJ whole genome shotgun (WGS) entry which is preliminary data.</text>
</comment>
<dbReference type="InterPro" id="IPR007061">
    <property type="entry name" value="MST-like"/>
</dbReference>
<dbReference type="EMBL" id="PVTX01000001">
    <property type="protein sequence ID" value="PRZ10291.1"/>
    <property type="molecule type" value="Genomic_DNA"/>
</dbReference>
<dbReference type="Gene3D" id="1.20.120.450">
    <property type="entry name" value="dinb family like domain"/>
    <property type="match status" value="1"/>
</dbReference>
<protein>
    <submittedName>
        <fullName evidence="1">Uncharacterized protein DUF664</fullName>
    </submittedName>
</protein>
<reference evidence="1 2" key="1">
    <citation type="submission" date="2018-03" db="EMBL/GenBank/DDBJ databases">
        <title>Comparative analysis of microorganisms from saline springs in Andes Mountain Range, Colombia.</title>
        <authorList>
            <person name="Rubin E."/>
        </authorList>
    </citation>
    <scope>NUCLEOTIDE SEQUENCE [LARGE SCALE GENOMIC DNA]</scope>
    <source>
        <strain evidence="1 2">CG 23</strain>
    </source>
</reference>
<gene>
    <name evidence="1" type="ORF">BCL65_101435</name>
</gene>
<evidence type="ECO:0000313" key="1">
    <source>
        <dbReference type="EMBL" id="PRZ10291.1"/>
    </source>
</evidence>
<dbReference type="InterPro" id="IPR034660">
    <property type="entry name" value="DinB/YfiT-like"/>
</dbReference>
<name>A0ABX5EKN5_9MICO</name>
<accession>A0ABX5EKN5</accession>
<evidence type="ECO:0000313" key="2">
    <source>
        <dbReference type="Proteomes" id="UP000239895"/>
    </source>
</evidence>
<organism evidence="1 2">
    <name type="scientific">Isoptericola halotolerans</name>
    <dbReference type="NCBI Taxonomy" id="300560"/>
    <lineage>
        <taxon>Bacteria</taxon>
        <taxon>Bacillati</taxon>
        <taxon>Actinomycetota</taxon>
        <taxon>Actinomycetes</taxon>
        <taxon>Micrococcales</taxon>
        <taxon>Promicromonosporaceae</taxon>
        <taxon>Isoptericola</taxon>
    </lineage>
</organism>
<keyword evidence="2" id="KW-1185">Reference proteome</keyword>
<dbReference type="SUPFAM" id="SSF109854">
    <property type="entry name" value="DinB/YfiT-like putative metalloenzymes"/>
    <property type="match status" value="1"/>
</dbReference>
<dbReference type="Pfam" id="PF04978">
    <property type="entry name" value="MST"/>
    <property type="match status" value="1"/>
</dbReference>
<proteinExistence type="predicted"/>
<sequence length="176" mass="19973">MTGMWVAPEQDPRTTGIDPVGEKETLWEYLCRYRMTLVMKCEGLDAEQLSRRSVPPSNLSLLGLVRHLANAEHHWFTRVLQGTAAPGPFERARAADVDFDEVYPTEECADEAWEAWHAAVDAADEQMIHEELDREVPFDGGTVEVRDVIIHMVEEYARHMGHADLLRECIDGRTGL</sequence>